<reference evidence="3" key="1">
    <citation type="submission" date="2017-09" db="EMBL/GenBank/DDBJ databases">
        <title>Depth-based differentiation of microbial function through sediment-hosted aquifers and enrichment of novel symbionts in the deep terrestrial subsurface.</title>
        <authorList>
            <person name="Probst A.J."/>
            <person name="Ladd B."/>
            <person name="Jarett J.K."/>
            <person name="Geller-Mcgrath D.E."/>
            <person name="Sieber C.M.K."/>
            <person name="Emerson J.B."/>
            <person name="Anantharaman K."/>
            <person name="Thomas B.C."/>
            <person name="Malmstrom R."/>
            <person name="Stieglmeier M."/>
            <person name="Klingl A."/>
            <person name="Woyke T."/>
            <person name="Ryan C.M."/>
            <person name="Banfield J.F."/>
        </authorList>
    </citation>
    <scope>NUCLEOTIDE SEQUENCE [LARGE SCALE GENOMIC DNA]</scope>
</reference>
<organism evidence="2 3">
    <name type="scientific">Candidatus Kaiserbacteria bacterium CG10_big_fil_rev_8_21_14_0_10_47_16</name>
    <dbReference type="NCBI Taxonomy" id="1974608"/>
    <lineage>
        <taxon>Bacteria</taxon>
        <taxon>Candidatus Kaiseribacteriota</taxon>
    </lineage>
</organism>
<dbReference type="Gene3D" id="2.60.120.10">
    <property type="entry name" value="Jelly Rolls"/>
    <property type="match status" value="1"/>
</dbReference>
<proteinExistence type="predicted"/>
<dbReference type="Pfam" id="PF07883">
    <property type="entry name" value="Cupin_2"/>
    <property type="match status" value="1"/>
</dbReference>
<evidence type="ECO:0000313" key="2">
    <source>
        <dbReference type="EMBL" id="PIR84923.1"/>
    </source>
</evidence>
<feature type="domain" description="Cupin type-2" evidence="1">
    <location>
        <begin position="35"/>
        <end position="102"/>
    </location>
</feature>
<sequence>MESNLITIKKITPVFKDERGEIFDIFEAPVGHTGLITFTQGAARAGHYHIESIQYSYVLEGEIELIVSQQDGSEEERFTLKPNMYAEIPAGVVHTYIAKTEALMLDSTTLSRNGDGYEKDTVRVPVETVK</sequence>
<comment type="caution">
    <text evidence="2">The sequence shown here is derived from an EMBL/GenBank/DDBJ whole genome shotgun (WGS) entry which is preliminary data.</text>
</comment>
<name>A0A2H0UES7_9BACT</name>
<gene>
    <name evidence="2" type="ORF">COU16_00180</name>
</gene>
<dbReference type="SUPFAM" id="SSF51182">
    <property type="entry name" value="RmlC-like cupins"/>
    <property type="match status" value="1"/>
</dbReference>
<dbReference type="AlphaFoldDB" id="A0A2H0UES7"/>
<accession>A0A2H0UES7</accession>
<dbReference type="InterPro" id="IPR011051">
    <property type="entry name" value="RmlC_Cupin_sf"/>
</dbReference>
<dbReference type="Proteomes" id="UP000229344">
    <property type="component" value="Unassembled WGS sequence"/>
</dbReference>
<protein>
    <recommendedName>
        <fullName evidence="1">Cupin type-2 domain-containing protein</fullName>
    </recommendedName>
</protein>
<evidence type="ECO:0000313" key="3">
    <source>
        <dbReference type="Proteomes" id="UP000229344"/>
    </source>
</evidence>
<dbReference type="InterPro" id="IPR014710">
    <property type="entry name" value="RmlC-like_jellyroll"/>
</dbReference>
<dbReference type="InterPro" id="IPR013096">
    <property type="entry name" value="Cupin_2"/>
</dbReference>
<dbReference type="EMBL" id="PFBI01000001">
    <property type="protein sequence ID" value="PIR84923.1"/>
    <property type="molecule type" value="Genomic_DNA"/>
</dbReference>
<evidence type="ECO:0000259" key="1">
    <source>
        <dbReference type="Pfam" id="PF07883"/>
    </source>
</evidence>